<dbReference type="STRING" id="1237085.Ngar_c18840"/>
<gene>
    <name evidence="2" type="ordered locus">Ngar_c18840</name>
</gene>
<dbReference type="KEGG" id="nga:Ngar_c18840"/>
<evidence type="ECO:0000313" key="3">
    <source>
        <dbReference type="Proteomes" id="UP000008037"/>
    </source>
</evidence>
<sequence length="105" mass="12072">MSERENREQIPTEFNAEQTQRTLRRQDRVEGGQREKTVSDFPSAAALGQVLKDLDFPADKSSIIRFVEQSNKLERNEVLPLVQKIEERQYQNVSEVAEAARLVQG</sequence>
<feature type="compositionally biased region" description="Basic and acidic residues" evidence="1">
    <location>
        <begin position="24"/>
        <end position="37"/>
    </location>
</feature>
<keyword evidence="3" id="KW-1185">Reference proteome</keyword>
<dbReference type="Pfam" id="PF11387">
    <property type="entry name" value="DUF2795"/>
    <property type="match status" value="1"/>
</dbReference>
<accession>K0IBY2</accession>
<dbReference type="InterPro" id="IPR021527">
    <property type="entry name" value="DUF2795"/>
</dbReference>
<dbReference type="RefSeq" id="WP_015019353.1">
    <property type="nucleotide sequence ID" value="NC_018719.1"/>
</dbReference>
<evidence type="ECO:0000256" key="1">
    <source>
        <dbReference type="SAM" id="MobiDB-lite"/>
    </source>
</evidence>
<dbReference type="EMBL" id="CP002408">
    <property type="protein sequence ID" value="AFU58816.1"/>
    <property type="molecule type" value="Genomic_DNA"/>
</dbReference>
<feature type="compositionally biased region" description="Basic and acidic residues" evidence="1">
    <location>
        <begin position="1"/>
        <end position="10"/>
    </location>
</feature>
<name>K0IBY2_NITGG</name>
<dbReference type="AlphaFoldDB" id="K0IBY2"/>
<evidence type="ECO:0008006" key="4">
    <source>
        <dbReference type="Google" id="ProtNLM"/>
    </source>
</evidence>
<organism evidence="2 3">
    <name type="scientific">Nitrososphaera gargensis (strain Ga9.2)</name>
    <dbReference type="NCBI Taxonomy" id="1237085"/>
    <lineage>
        <taxon>Archaea</taxon>
        <taxon>Nitrososphaerota</taxon>
        <taxon>Nitrososphaeria</taxon>
        <taxon>Nitrososphaerales</taxon>
        <taxon>Nitrososphaeraceae</taxon>
        <taxon>Nitrososphaera</taxon>
    </lineage>
</organism>
<dbReference type="Proteomes" id="UP000008037">
    <property type="component" value="Chromosome"/>
</dbReference>
<reference evidence="2 3" key="1">
    <citation type="journal article" date="2012" name="Environ. Microbiol.">
        <title>The genome of the ammonia-oxidizing Candidatus Nitrososphaera gargensis: insights into metabolic versatility and environmental adaptations.</title>
        <authorList>
            <person name="Spang A."/>
            <person name="Poehlein A."/>
            <person name="Offre P."/>
            <person name="Zumbragel S."/>
            <person name="Haider S."/>
            <person name="Rychlik N."/>
            <person name="Nowka B."/>
            <person name="Schmeisser C."/>
            <person name="Lebedeva E.V."/>
            <person name="Rattei T."/>
            <person name="Bohm C."/>
            <person name="Schmid M."/>
            <person name="Galushko A."/>
            <person name="Hatzenpichler R."/>
            <person name="Weinmaier T."/>
            <person name="Daniel R."/>
            <person name="Schleper C."/>
            <person name="Spieck E."/>
            <person name="Streit W."/>
            <person name="Wagner M."/>
        </authorList>
    </citation>
    <scope>NUCLEOTIDE SEQUENCE [LARGE SCALE GENOMIC DNA]</scope>
    <source>
        <strain evidence="3">Ga9.2</strain>
    </source>
</reference>
<dbReference type="HOGENOM" id="CLU_176747_0_0_2"/>
<proteinExistence type="predicted"/>
<dbReference type="BioCyc" id="CNIT1237085:G1324-1882-MONOMER"/>
<dbReference type="GeneID" id="13795747"/>
<dbReference type="OrthoDB" id="13430at2157"/>
<protein>
    <recommendedName>
        <fullName evidence="4">DUF2795 domain-containing protein</fullName>
    </recommendedName>
</protein>
<feature type="region of interest" description="Disordered" evidence="1">
    <location>
        <begin position="1"/>
        <end position="37"/>
    </location>
</feature>
<evidence type="ECO:0000313" key="2">
    <source>
        <dbReference type="EMBL" id="AFU58816.1"/>
    </source>
</evidence>
<dbReference type="InParanoid" id="K0IBY2"/>